<evidence type="ECO:0000313" key="3">
    <source>
        <dbReference type="Proteomes" id="UP001355207"/>
    </source>
</evidence>
<organism evidence="2 3">
    <name type="scientific">Kwoniella dendrophila CBS 6074</name>
    <dbReference type="NCBI Taxonomy" id="1295534"/>
    <lineage>
        <taxon>Eukaryota</taxon>
        <taxon>Fungi</taxon>
        <taxon>Dikarya</taxon>
        <taxon>Basidiomycota</taxon>
        <taxon>Agaricomycotina</taxon>
        <taxon>Tremellomycetes</taxon>
        <taxon>Tremellales</taxon>
        <taxon>Cryptococcaceae</taxon>
        <taxon>Kwoniella</taxon>
    </lineage>
</organism>
<dbReference type="AlphaFoldDB" id="A0AAX4JRJ1"/>
<feature type="compositionally biased region" description="Low complexity" evidence="1">
    <location>
        <begin position="42"/>
        <end position="56"/>
    </location>
</feature>
<gene>
    <name evidence="2" type="ORF">L201_002925</name>
</gene>
<accession>A0AAX4JRJ1</accession>
<dbReference type="GeneID" id="91093596"/>
<keyword evidence="3" id="KW-1185">Reference proteome</keyword>
<feature type="region of interest" description="Disordered" evidence="1">
    <location>
        <begin position="1"/>
        <end position="113"/>
    </location>
</feature>
<evidence type="ECO:0000313" key="2">
    <source>
        <dbReference type="EMBL" id="WWC88022.1"/>
    </source>
</evidence>
<evidence type="ECO:0000256" key="1">
    <source>
        <dbReference type="SAM" id="MobiDB-lite"/>
    </source>
</evidence>
<feature type="compositionally biased region" description="Basic and acidic residues" evidence="1">
    <location>
        <begin position="15"/>
        <end position="24"/>
    </location>
</feature>
<name>A0AAX4JRJ1_9TREE</name>
<dbReference type="RefSeq" id="XP_066074785.1">
    <property type="nucleotide sequence ID" value="XM_066218688.1"/>
</dbReference>
<feature type="compositionally biased region" description="Polar residues" evidence="1">
    <location>
        <begin position="104"/>
        <end position="113"/>
    </location>
</feature>
<dbReference type="Proteomes" id="UP001355207">
    <property type="component" value="Chromosome 3"/>
</dbReference>
<reference evidence="2 3" key="1">
    <citation type="submission" date="2024-01" db="EMBL/GenBank/DDBJ databases">
        <title>Comparative genomics of Cryptococcus and Kwoniella reveals pathogenesis evolution and contrasting modes of karyotype evolution via chromosome fusion or intercentromeric recombination.</title>
        <authorList>
            <person name="Coelho M.A."/>
            <person name="David-Palma M."/>
            <person name="Shea T."/>
            <person name="Bowers K."/>
            <person name="McGinley-Smith S."/>
            <person name="Mohammad A.W."/>
            <person name="Gnirke A."/>
            <person name="Yurkov A.M."/>
            <person name="Nowrousian M."/>
            <person name="Sun S."/>
            <person name="Cuomo C.A."/>
            <person name="Heitman J."/>
        </authorList>
    </citation>
    <scope>NUCLEOTIDE SEQUENCE [LARGE SCALE GENOMIC DNA]</scope>
    <source>
        <strain evidence="2 3">CBS 6074</strain>
    </source>
</reference>
<dbReference type="EMBL" id="CP144100">
    <property type="protein sequence ID" value="WWC88022.1"/>
    <property type="molecule type" value="Genomic_DNA"/>
</dbReference>
<protein>
    <submittedName>
        <fullName evidence="2">Uncharacterized protein</fullName>
    </submittedName>
</protein>
<feature type="compositionally biased region" description="Basic and acidic residues" evidence="1">
    <location>
        <begin position="57"/>
        <end position="103"/>
    </location>
</feature>
<feature type="compositionally biased region" description="Polar residues" evidence="1">
    <location>
        <begin position="32"/>
        <end position="41"/>
    </location>
</feature>
<sequence>MPADLSPSLTRPGPKLKDLCWRSENKKRKLDLSSSGSNEANSTISSDVSGTVVSTTEEMKSKLERMQKQQNGLKEDNQRLLKEPPELRESEKSLSSENEDLKKTLSTLSDTVR</sequence>
<proteinExistence type="predicted"/>